<evidence type="ECO:0008006" key="4">
    <source>
        <dbReference type="Google" id="ProtNLM"/>
    </source>
</evidence>
<gene>
    <name evidence="3" type="ORF">SERLADRAFT_475238</name>
</gene>
<comment type="similarity">
    <text evidence="1">Belongs to the PPP4R2 family.</text>
</comment>
<dbReference type="KEGG" id="sla:SERLADRAFT_475238"/>
<dbReference type="InterPro" id="IPR015267">
    <property type="entry name" value="PPP4R2"/>
</dbReference>
<name>F8P629_SERL9</name>
<proteinExistence type="inferred from homology"/>
<dbReference type="Pfam" id="PF09184">
    <property type="entry name" value="PPP4R2"/>
    <property type="match status" value="1"/>
</dbReference>
<sequence>MSDVDGAYHISPNFEWKADYDAVLDGIATTDVVHTEWTTLRDIIKYKINQNTGLFPSNADQLMAPIVPSQNYADIDSGNLKLPPFPPRRRNELNPVEVPKVHLNQQETNEMKSYIFKQLHEFDETPPFTIQRLCELCLQPKQHYRALGKYLRAVEKTLLVTSSWNSFPIESNNNGPNTTSISLSGTIRTVPTTPLFSPIPFLHDDARRSKSRSPPPSPLALNAMEAGGPVESLTEGMPQRALGLVDELDDPNPGHMSDHPTALTAVTTVTPQPFLGSLEQRFVKAEGGPGTQEGESRTDMAVDGADDKENK</sequence>
<accession>F8P629</accession>
<dbReference type="GO" id="GO:0005634">
    <property type="term" value="C:nucleus"/>
    <property type="evidence" value="ECO:0007669"/>
    <property type="project" value="TreeGrafter"/>
</dbReference>
<dbReference type="GO" id="GO:0019888">
    <property type="term" value="F:protein phosphatase regulator activity"/>
    <property type="evidence" value="ECO:0007669"/>
    <property type="project" value="InterPro"/>
</dbReference>
<dbReference type="GO" id="GO:0030289">
    <property type="term" value="C:protein phosphatase 4 complex"/>
    <property type="evidence" value="ECO:0007669"/>
    <property type="project" value="InterPro"/>
</dbReference>
<dbReference type="GeneID" id="18820613"/>
<dbReference type="HOGENOM" id="CLU_056027_0_0_1"/>
<dbReference type="EMBL" id="GL945439">
    <property type="protein sequence ID" value="EGO20896.1"/>
    <property type="molecule type" value="Genomic_DNA"/>
</dbReference>
<dbReference type="PANTHER" id="PTHR16487:SF0">
    <property type="entry name" value="PROTEIN PHOSPHATASE 4 REGULATORY SUBUNIT 2-RELATED"/>
    <property type="match status" value="1"/>
</dbReference>
<reference evidence="3" key="1">
    <citation type="submission" date="2011-04" db="EMBL/GenBank/DDBJ databases">
        <title>Evolution of plant cell wall degrading machinery underlies the functional diversity of forest fungi.</title>
        <authorList>
            <consortium name="US DOE Joint Genome Institute (JGI-PGF)"/>
            <person name="Eastwood D.C."/>
            <person name="Floudas D."/>
            <person name="Binder M."/>
            <person name="Majcherczyk A."/>
            <person name="Schneider P."/>
            <person name="Aerts A."/>
            <person name="Asiegbu F.O."/>
            <person name="Baker S.E."/>
            <person name="Barry K."/>
            <person name="Bendiksby M."/>
            <person name="Blumentritt M."/>
            <person name="Coutinho P.M."/>
            <person name="Cullen D."/>
            <person name="Cullen D."/>
            <person name="Gathman A."/>
            <person name="Goodell B."/>
            <person name="Henrissat B."/>
            <person name="Ihrmark K."/>
            <person name="Kauserud H."/>
            <person name="Kohler A."/>
            <person name="LaButti K."/>
            <person name="Lapidus A."/>
            <person name="Lavin J.L."/>
            <person name="Lee Y.-H."/>
            <person name="Lindquist E."/>
            <person name="Lilly W."/>
            <person name="Lucas S."/>
            <person name="Morin E."/>
            <person name="Murat C."/>
            <person name="Oguiza J.A."/>
            <person name="Park J."/>
            <person name="Pisabarro A.G."/>
            <person name="Riley R."/>
            <person name="Rosling A."/>
            <person name="Salamov A."/>
            <person name="Schmidt O."/>
            <person name="Schmutz J."/>
            <person name="Skrede I."/>
            <person name="Stenlid J."/>
            <person name="Wiebenga A."/>
            <person name="Xie X."/>
            <person name="Kues U."/>
            <person name="Hibbett D.S."/>
            <person name="Hoffmeister D."/>
            <person name="Hogberg N."/>
            <person name="Martin F."/>
            <person name="Grigoriev I.V."/>
            <person name="Watkinson S.C."/>
        </authorList>
    </citation>
    <scope>NUCLEOTIDE SEQUENCE</scope>
    <source>
        <strain evidence="3">S7.9</strain>
    </source>
</reference>
<evidence type="ECO:0000256" key="1">
    <source>
        <dbReference type="ARBA" id="ARBA00009207"/>
    </source>
</evidence>
<feature type="region of interest" description="Disordered" evidence="2">
    <location>
        <begin position="198"/>
        <end position="224"/>
    </location>
</feature>
<protein>
    <recommendedName>
        <fullName evidence="4">PPP4R2-domain-containing protein</fullName>
    </recommendedName>
</protein>
<feature type="compositionally biased region" description="Basic and acidic residues" evidence="2">
    <location>
        <begin position="294"/>
        <end position="311"/>
    </location>
</feature>
<dbReference type="PANTHER" id="PTHR16487">
    <property type="entry name" value="PPP4R2-RELATED PROTEIN"/>
    <property type="match status" value="1"/>
</dbReference>
<dbReference type="AlphaFoldDB" id="F8P629"/>
<dbReference type="OrthoDB" id="341898at2759"/>
<dbReference type="Proteomes" id="UP000008064">
    <property type="component" value="Unassembled WGS sequence"/>
</dbReference>
<evidence type="ECO:0000313" key="3">
    <source>
        <dbReference type="EMBL" id="EGO20896.1"/>
    </source>
</evidence>
<evidence type="ECO:0000256" key="2">
    <source>
        <dbReference type="SAM" id="MobiDB-lite"/>
    </source>
</evidence>
<feature type="region of interest" description="Disordered" evidence="2">
    <location>
        <begin position="283"/>
        <end position="311"/>
    </location>
</feature>
<dbReference type="RefSeq" id="XP_007321853.1">
    <property type="nucleotide sequence ID" value="XM_007321791.1"/>
</dbReference>
<organism>
    <name type="scientific">Serpula lacrymans var. lacrymans (strain S7.9)</name>
    <name type="common">Dry rot fungus</name>
    <dbReference type="NCBI Taxonomy" id="578457"/>
    <lineage>
        <taxon>Eukaryota</taxon>
        <taxon>Fungi</taxon>
        <taxon>Dikarya</taxon>
        <taxon>Basidiomycota</taxon>
        <taxon>Agaricomycotina</taxon>
        <taxon>Agaricomycetes</taxon>
        <taxon>Agaricomycetidae</taxon>
        <taxon>Boletales</taxon>
        <taxon>Coniophorineae</taxon>
        <taxon>Serpulaceae</taxon>
        <taxon>Serpula</taxon>
    </lineage>
</organism>
<dbReference type="GO" id="GO:0005737">
    <property type="term" value="C:cytoplasm"/>
    <property type="evidence" value="ECO:0007669"/>
    <property type="project" value="TreeGrafter"/>
</dbReference>